<dbReference type="EMBL" id="JAEACU010000008">
    <property type="protein sequence ID" value="KAH7519128.1"/>
    <property type="molecule type" value="Genomic_DNA"/>
</dbReference>
<dbReference type="PANTHER" id="PTHR47863:SF5">
    <property type="entry name" value="HOMEODOMAIN-LIKE PROTEIN WITH RING_FYVE_PHD-TYPE ZINC FINGER DOMAIN-CONTAINING PROTEIN-RELATED"/>
    <property type="match status" value="1"/>
</dbReference>
<dbReference type="SUPFAM" id="SSF57903">
    <property type="entry name" value="FYVE/PHD zinc finger"/>
    <property type="match status" value="1"/>
</dbReference>
<protein>
    <recommendedName>
        <fullName evidence="11">Myb-like domain-containing protein</fullName>
    </recommendedName>
</protein>
<feature type="region of interest" description="Disordered" evidence="6">
    <location>
        <begin position="60"/>
        <end position="87"/>
    </location>
</feature>
<dbReference type="InterPro" id="IPR001005">
    <property type="entry name" value="SANT/Myb"/>
</dbReference>
<feature type="compositionally biased region" description="Basic residues" evidence="6">
    <location>
        <begin position="64"/>
        <end position="77"/>
    </location>
</feature>
<dbReference type="Gene3D" id="1.10.10.60">
    <property type="entry name" value="Homeodomain-like"/>
    <property type="match status" value="1"/>
</dbReference>
<dbReference type="InterPro" id="IPR011011">
    <property type="entry name" value="Znf_FYVE_PHD"/>
</dbReference>
<dbReference type="CDD" id="cd15489">
    <property type="entry name" value="PHD_SF"/>
    <property type="match status" value="1"/>
</dbReference>
<dbReference type="InterPro" id="IPR013083">
    <property type="entry name" value="Znf_RING/FYVE/PHD"/>
</dbReference>
<gene>
    <name evidence="9" type="ORF">FEM48_Zijuj08G0000900</name>
</gene>
<dbReference type="PROSITE" id="PS51294">
    <property type="entry name" value="HTH_MYB"/>
    <property type="match status" value="1"/>
</dbReference>
<dbReference type="Proteomes" id="UP000813462">
    <property type="component" value="Unassembled WGS sequence"/>
</dbReference>
<dbReference type="PANTHER" id="PTHR47863">
    <property type="entry name" value="RING/FYVE/PHD ZINC FINGER SUPERFAMILY PROTEIN"/>
    <property type="match status" value="1"/>
</dbReference>
<evidence type="ECO:0008006" key="11">
    <source>
        <dbReference type="Google" id="ProtNLM"/>
    </source>
</evidence>
<name>A0A978UVW2_ZIZJJ</name>
<feature type="region of interest" description="Disordered" evidence="6">
    <location>
        <begin position="354"/>
        <end position="394"/>
    </location>
</feature>
<dbReference type="AlphaFoldDB" id="A0A978UVW2"/>
<evidence type="ECO:0000313" key="10">
    <source>
        <dbReference type="Proteomes" id="UP000813462"/>
    </source>
</evidence>
<feature type="compositionally biased region" description="Polar residues" evidence="6">
    <location>
        <begin position="385"/>
        <end position="394"/>
    </location>
</feature>
<dbReference type="GO" id="GO:0005634">
    <property type="term" value="C:nucleus"/>
    <property type="evidence" value="ECO:0007669"/>
    <property type="project" value="UniProtKB-SubCell"/>
</dbReference>
<dbReference type="Pfam" id="PF00249">
    <property type="entry name" value="Myb_DNA-binding"/>
    <property type="match status" value="1"/>
</dbReference>
<evidence type="ECO:0000256" key="4">
    <source>
        <dbReference type="ARBA" id="ARBA00022833"/>
    </source>
</evidence>
<keyword evidence="2" id="KW-0479">Metal-binding</keyword>
<proteinExistence type="predicted"/>
<evidence type="ECO:0000256" key="2">
    <source>
        <dbReference type="ARBA" id="ARBA00022723"/>
    </source>
</evidence>
<evidence type="ECO:0000256" key="3">
    <source>
        <dbReference type="ARBA" id="ARBA00022771"/>
    </source>
</evidence>
<evidence type="ECO:0000256" key="5">
    <source>
        <dbReference type="ARBA" id="ARBA00023242"/>
    </source>
</evidence>
<feature type="domain" description="HTH myb-type" evidence="8">
    <location>
        <begin position="403"/>
        <end position="464"/>
    </location>
</feature>
<evidence type="ECO:0000313" key="9">
    <source>
        <dbReference type="EMBL" id="KAH7519128.1"/>
    </source>
</evidence>
<feature type="compositionally biased region" description="Polar residues" evidence="6">
    <location>
        <begin position="360"/>
        <end position="378"/>
    </location>
</feature>
<dbReference type="CDD" id="cd11660">
    <property type="entry name" value="SANT_TRF"/>
    <property type="match status" value="1"/>
</dbReference>
<dbReference type="SUPFAM" id="SSF46689">
    <property type="entry name" value="Homeodomain-like"/>
    <property type="match status" value="1"/>
</dbReference>
<accession>A0A978UVW2</accession>
<dbReference type="SMART" id="SM00717">
    <property type="entry name" value="SANT"/>
    <property type="match status" value="1"/>
</dbReference>
<keyword evidence="5" id="KW-0539">Nucleus</keyword>
<keyword evidence="3" id="KW-0863">Zinc-finger</keyword>
<evidence type="ECO:0000259" key="8">
    <source>
        <dbReference type="PROSITE" id="PS51294"/>
    </source>
</evidence>
<dbReference type="GO" id="GO:0008270">
    <property type="term" value="F:zinc ion binding"/>
    <property type="evidence" value="ECO:0007669"/>
    <property type="project" value="UniProtKB-KW"/>
</dbReference>
<evidence type="ECO:0000256" key="1">
    <source>
        <dbReference type="ARBA" id="ARBA00004123"/>
    </source>
</evidence>
<sequence length="464" mass="52549">MALSSTSVWAEWRLRWQWLWLSNSRADGHGMATKNYSRWERTQWEMDGVGLARRWVGKEEMGGKRMRTKSHSNRAKPKNMPSPQPFTGTARTVPLLLSQHEQADSLNTIVPETGSDGDGYEDHDSLDREECRRCKGKHDGRVLICSEIGCPIAIHEKCMCCKPMFDDFGRFYCPYCSYKRALRWTLAFGRNAKAAKKALLDFLGGNKYYQEDGEGEKNEHGAKHLDNCQVEIEKTVVDTGIRVSEKNEQNIDSHVEIGTTVDGLVIGLNGVDTDIRVSEKNEPNVDSHLEKGTTADGLVIGLNEAVDDGIRVLEGNNGRREDEELIQGLDEPANIDRPILEVRTRHIKRRAQRTVHVENVDSSGRLSPPSRKSSNRPTTIAGATPSKTSLESGKQFTNLNFPNAKRKRLNWTNEEEEMLKKGVARFSTANKNIPWRKILEFGCRVFNGTRTPVDLKDKWRNIKD</sequence>
<feature type="domain" description="Myb-like" evidence="7">
    <location>
        <begin position="403"/>
        <end position="463"/>
    </location>
</feature>
<dbReference type="InterPro" id="IPR009057">
    <property type="entry name" value="Homeodomain-like_sf"/>
</dbReference>
<keyword evidence="4" id="KW-0862">Zinc</keyword>
<organism evidence="9 10">
    <name type="scientific">Ziziphus jujuba var. spinosa</name>
    <dbReference type="NCBI Taxonomy" id="714518"/>
    <lineage>
        <taxon>Eukaryota</taxon>
        <taxon>Viridiplantae</taxon>
        <taxon>Streptophyta</taxon>
        <taxon>Embryophyta</taxon>
        <taxon>Tracheophyta</taxon>
        <taxon>Spermatophyta</taxon>
        <taxon>Magnoliopsida</taxon>
        <taxon>eudicotyledons</taxon>
        <taxon>Gunneridae</taxon>
        <taxon>Pentapetalae</taxon>
        <taxon>rosids</taxon>
        <taxon>fabids</taxon>
        <taxon>Rosales</taxon>
        <taxon>Rhamnaceae</taxon>
        <taxon>Paliureae</taxon>
        <taxon>Ziziphus</taxon>
    </lineage>
</organism>
<evidence type="ECO:0000256" key="6">
    <source>
        <dbReference type="SAM" id="MobiDB-lite"/>
    </source>
</evidence>
<comment type="caution">
    <text evidence="9">The sequence shown here is derived from an EMBL/GenBank/DDBJ whole genome shotgun (WGS) entry which is preliminary data.</text>
</comment>
<dbReference type="PROSITE" id="PS50090">
    <property type="entry name" value="MYB_LIKE"/>
    <property type="match status" value="1"/>
</dbReference>
<evidence type="ECO:0000259" key="7">
    <source>
        <dbReference type="PROSITE" id="PS50090"/>
    </source>
</evidence>
<reference evidence="9" key="1">
    <citation type="journal article" date="2021" name="Front. Plant Sci.">
        <title>Chromosome-Scale Genome Assembly for Chinese Sour Jujube and Insights Into Its Genome Evolution and Domestication Signature.</title>
        <authorList>
            <person name="Shen L.-Y."/>
            <person name="Luo H."/>
            <person name="Wang X.-L."/>
            <person name="Wang X.-M."/>
            <person name="Qiu X.-J."/>
            <person name="Liu H."/>
            <person name="Zhou S.-S."/>
            <person name="Jia K.-H."/>
            <person name="Nie S."/>
            <person name="Bao Y.-T."/>
            <person name="Zhang R.-G."/>
            <person name="Yun Q.-Z."/>
            <person name="Chai Y.-H."/>
            <person name="Lu J.-Y."/>
            <person name="Li Y."/>
            <person name="Zhao S.-W."/>
            <person name="Mao J.-F."/>
            <person name="Jia S.-G."/>
            <person name="Mao Y.-M."/>
        </authorList>
    </citation>
    <scope>NUCLEOTIDE SEQUENCE</scope>
    <source>
        <strain evidence="9">AT0</strain>
        <tissue evidence="9">Leaf</tissue>
    </source>
</reference>
<dbReference type="InterPro" id="IPR017930">
    <property type="entry name" value="Myb_dom"/>
</dbReference>
<dbReference type="Gene3D" id="3.30.40.10">
    <property type="entry name" value="Zinc/RING finger domain, C3HC4 (zinc finger)"/>
    <property type="match status" value="1"/>
</dbReference>
<comment type="subcellular location">
    <subcellularLocation>
        <location evidence="1">Nucleus</location>
    </subcellularLocation>
</comment>